<reference evidence="1 2" key="1">
    <citation type="submission" date="2019-10" db="EMBL/GenBank/DDBJ databases">
        <title>Nocardia macrotermitis sp. nov. and Nocardia aurantia sp. nov., isolated from the gut of fungus growing-termite Macrotermes natalensis.</title>
        <authorList>
            <person name="Benndorf R."/>
            <person name="Schwitalla J."/>
            <person name="Martin K."/>
            <person name="De Beer W."/>
            <person name="Kaster A.-K."/>
            <person name="Vollmers J."/>
            <person name="Poulsen M."/>
            <person name="Beemelmanns C."/>
        </authorList>
    </citation>
    <scope>NUCLEOTIDE SEQUENCE [LARGE SCALE GENOMIC DNA]</scope>
    <source>
        <strain evidence="1 2">RB56</strain>
    </source>
</reference>
<evidence type="ECO:0000313" key="1">
    <source>
        <dbReference type="EMBL" id="MQY24996.1"/>
    </source>
</evidence>
<protein>
    <submittedName>
        <fullName evidence="1">Uncharacterized protein</fullName>
    </submittedName>
</protein>
<organism evidence="1 2">
    <name type="scientific">Nocardia aurantia</name>
    <dbReference type="NCBI Taxonomy" id="2585199"/>
    <lineage>
        <taxon>Bacteria</taxon>
        <taxon>Bacillati</taxon>
        <taxon>Actinomycetota</taxon>
        <taxon>Actinomycetes</taxon>
        <taxon>Mycobacteriales</taxon>
        <taxon>Nocardiaceae</taxon>
        <taxon>Nocardia</taxon>
    </lineage>
</organism>
<name>A0A7K0DGQ4_9NOCA</name>
<dbReference type="RefSeq" id="WP_153338838.1">
    <property type="nucleotide sequence ID" value="NZ_WEGI01000001.1"/>
</dbReference>
<gene>
    <name evidence="1" type="ORF">NRB56_05500</name>
</gene>
<dbReference type="AlphaFoldDB" id="A0A7K0DGQ4"/>
<accession>A0A7K0DGQ4</accession>
<keyword evidence="2" id="KW-1185">Reference proteome</keyword>
<evidence type="ECO:0000313" key="2">
    <source>
        <dbReference type="Proteomes" id="UP000431401"/>
    </source>
</evidence>
<dbReference type="OrthoDB" id="5190948at2"/>
<dbReference type="EMBL" id="WEGI01000001">
    <property type="protein sequence ID" value="MQY24996.1"/>
    <property type="molecule type" value="Genomic_DNA"/>
</dbReference>
<sequence length="328" mass="35080">MDDVVNDDKYDPQLRRAAIRVLDAHDESGRSAALADLDRALSGIPVIGGDSATPVLDPARHSLGAVDYRGTLGRPIPLAQRALDIRSMLEEEGHTTNDAVVITSMRGLVIGNLLYELGSRLAPGEAFGIGADGTDLAIAALDIAAWLNDPQSGYSHSDWAKRTPMPLPTDVDPVAEARELRAAALDVVRTSTDPHARDAALEALHRAVRGPIPKLRTRPGRIPGDASRHLLWSLESAAILKRPPTLLLEEAERARRSLAADRAVDERQDGDFNLEFGEPRAMACAALLTELSLRLRPGAAFGPGRDGIPLAAVADELARNLLSQTVLG</sequence>
<dbReference type="Proteomes" id="UP000431401">
    <property type="component" value="Unassembled WGS sequence"/>
</dbReference>
<proteinExistence type="predicted"/>
<comment type="caution">
    <text evidence="1">The sequence shown here is derived from an EMBL/GenBank/DDBJ whole genome shotgun (WGS) entry which is preliminary data.</text>
</comment>